<dbReference type="GO" id="GO:0016787">
    <property type="term" value="F:hydrolase activity"/>
    <property type="evidence" value="ECO:0007669"/>
    <property type="project" value="UniProtKB-KW"/>
</dbReference>
<dbReference type="GO" id="GO:0045259">
    <property type="term" value="C:proton-transporting ATP synthase complex"/>
    <property type="evidence" value="ECO:0007669"/>
    <property type="project" value="UniProtKB-KW"/>
</dbReference>
<dbReference type="PRINTS" id="PR00125">
    <property type="entry name" value="ATPASEDELTA"/>
</dbReference>
<dbReference type="GO" id="GO:0046933">
    <property type="term" value="F:proton-transporting ATP synthase activity, rotational mechanism"/>
    <property type="evidence" value="ECO:0007669"/>
    <property type="project" value="UniProtKB-UniRule"/>
</dbReference>
<dbReference type="HAMAP" id="MF_01416">
    <property type="entry name" value="ATP_synth_delta_bact"/>
    <property type="match status" value="1"/>
</dbReference>
<evidence type="ECO:0000313" key="9">
    <source>
        <dbReference type="Proteomes" id="UP000290815"/>
    </source>
</evidence>
<accession>A0A449AUW4</accession>
<reference evidence="8 9" key="1">
    <citation type="submission" date="2019-01" db="EMBL/GenBank/DDBJ databases">
        <authorList>
            <consortium name="Pathogen Informatics"/>
        </authorList>
    </citation>
    <scope>NUCLEOTIDE SEQUENCE [LARGE SCALE GENOMIC DNA]</scope>
    <source>
        <strain evidence="8 9">NCTC10194</strain>
    </source>
</reference>
<gene>
    <name evidence="7 8" type="primary">atpH</name>
    <name evidence="8" type="ORF">NCTC10194_00319</name>
</gene>
<dbReference type="Pfam" id="PF00213">
    <property type="entry name" value="OSCP"/>
    <property type="match status" value="1"/>
</dbReference>
<keyword evidence="5 7" id="KW-0472">Membrane</keyword>
<keyword evidence="6 7" id="KW-0066">ATP synthesis</keyword>
<evidence type="ECO:0000256" key="6">
    <source>
        <dbReference type="ARBA" id="ARBA00023310"/>
    </source>
</evidence>
<dbReference type="Proteomes" id="UP000290815">
    <property type="component" value="Chromosome"/>
</dbReference>
<evidence type="ECO:0000256" key="4">
    <source>
        <dbReference type="ARBA" id="ARBA00023065"/>
    </source>
</evidence>
<comment type="subcellular location">
    <subcellularLocation>
        <location evidence="7">Cell membrane</location>
        <topology evidence="7">Peripheral membrane protein</topology>
    </subcellularLocation>
    <subcellularLocation>
        <location evidence="1">Membrane</location>
    </subcellularLocation>
</comment>
<dbReference type="InterPro" id="IPR000711">
    <property type="entry name" value="ATPase_OSCP/dsu"/>
</dbReference>
<keyword evidence="8" id="KW-0378">Hydrolase</keyword>
<dbReference type="NCBIfam" id="TIGR01145">
    <property type="entry name" value="ATP_synt_delta"/>
    <property type="match status" value="1"/>
</dbReference>
<name>A0A449AUW4_9BACT</name>
<keyword evidence="4 7" id="KW-0406">Ion transport</keyword>
<keyword evidence="3 7" id="KW-0375">Hydrogen ion transport</keyword>
<evidence type="ECO:0000256" key="2">
    <source>
        <dbReference type="ARBA" id="ARBA00022448"/>
    </source>
</evidence>
<dbReference type="AlphaFoldDB" id="A0A449AUW4"/>
<keyword evidence="2 7" id="KW-0813">Transport</keyword>
<sequence>MYAKRNIAAYSVAIFDLVKEEHELSKIQPEFENLLEIIKLNPELVTYLGNDLISEKERLKTIELVFKDFHWIILNTLKVIVQRRMSPYLKKIIIEYLKLSNKELKIRFVRVVSAFPLDDNQLEEIKNKLQKVTRRTIKLKHSIDPNLISGIRIESRTEILEMNIKHDLEKIKLDILKTDLQKGK</sequence>
<protein>
    <recommendedName>
        <fullName evidence="7">ATP synthase subunit delta</fullName>
    </recommendedName>
    <alternativeName>
        <fullName evidence="7">ATP synthase F(1) sector subunit delta</fullName>
    </alternativeName>
    <alternativeName>
        <fullName evidence="7">F-type ATPase subunit delta</fullName>
        <shortName evidence="7">F-ATPase subunit delta</shortName>
    </alternativeName>
</protein>
<dbReference type="Gene3D" id="1.10.520.20">
    <property type="entry name" value="N-terminal domain of the delta subunit of the F1F0-ATP synthase"/>
    <property type="match status" value="1"/>
</dbReference>
<evidence type="ECO:0000256" key="7">
    <source>
        <dbReference type="HAMAP-Rule" id="MF_01416"/>
    </source>
</evidence>
<evidence type="ECO:0000256" key="5">
    <source>
        <dbReference type="ARBA" id="ARBA00023136"/>
    </source>
</evidence>
<dbReference type="GO" id="GO:0005886">
    <property type="term" value="C:plasma membrane"/>
    <property type="evidence" value="ECO:0007669"/>
    <property type="project" value="UniProtKB-SubCell"/>
</dbReference>
<comment type="similarity">
    <text evidence="7">Belongs to the ATPase delta chain family.</text>
</comment>
<keyword evidence="9" id="KW-1185">Reference proteome</keyword>
<dbReference type="RefSeq" id="WP_027333804.1">
    <property type="nucleotide sequence ID" value="NZ_LR215024.1"/>
</dbReference>
<organism evidence="8 9">
    <name type="scientific">Mycoplasmopsis glycophila</name>
    <dbReference type="NCBI Taxonomy" id="171285"/>
    <lineage>
        <taxon>Bacteria</taxon>
        <taxon>Bacillati</taxon>
        <taxon>Mycoplasmatota</taxon>
        <taxon>Mycoplasmoidales</taxon>
        <taxon>Metamycoplasmataceae</taxon>
        <taxon>Mycoplasmopsis</taxon>
    </lineage>
</organism>
<dbReference type="EMBL" id="LR215024">
    <property type="protein sequence ID" value="VEU70314.1"/>
    <property type="molecule type" value="Genomic_DNA"/>
</dbReference>
<dbReference type="PANTHER" id="PTHR11910">
    <property type="entry name" value="ATP SYNTHASE DELTA CHAIN"/>
    <property type="match status" value="1"/>
</dbReference>
<keyword evidence="7" id="KW-1003">Cell membrane</keyword>
<comment type="function">
    <text evidence="7">This protein is part of the stalk that links CF(0) to CF(1). It either transmits conformational changes from CF(0) to CF(1) or is implicated in proton conduction.</text>
</comment>
<keyword evidence="7" id="KW-0139">CF(1)</keyword>
<dbReference type="KEGG" id="mgly:NCTC10194_00319"/>
<evidence type="ECO:0000313" key="8">
    <source>
        <dbReference type="EMBL" id="VEU70314.1"/>
    </source>
</evidence>
<evidence type="ECO:0000256" key="3">
    <source>
        <dbReference type="ARBA" id="ARBA00022781"/>
    </source>
</evidence>
<evidence type="ECO:0000256" key="1">
    <source>
        <dbReference type="ARBA" id="ARBA00004370"/>
    </source>
</evidence>
<dbReference type="InterPro" id="IPR026015">
    <property type="entry name" value="ATP_synth_OSCP/delta_N_sf"/>
</dbReference>
<dbReference type="SUPFAM" id="SSF47928">
    <property type="entry name" value="N-terminal domain of the delta subunit of the F1F0-ATP synthase"/>
    <property type="match status" value="1"/>
</dbReference>
<comment type="function">
    <text evidence="7">F(1)F(0) ATP synthase produces ATP from ADP in the presence of a proton or sodium gradient. F-type ATPases consist of two structural domains, F(1) containing the extramembraneous catalytic core and F(0) containing the membrane proton channel, linked together by a central stalk and a peripheral stalk. During catalysis, ATP synthesis in the catalytic domain of F(1) is coupled via a rotary mechanism of the central stalk subunits to proton translocation.</text>
</comment>
<proteinExistence type="inferred from homology"/>